<gene>
    <name evidence="2" type="ORF">GPUH_LOCUS8215</name>
</gene>
<evidence type="ECO:0000313" key="3">
    <source>
        <dbReference type="Proteomes" id="UP000271098"/>
    </source>
</evidence>
<reference evidence="4" key="1">
    <citation type="submission" date="2016-06" db="UniProtKB">
        <authorList>
            <consortium name="WormBaseParasite"/>
        </authorList>
    </citation>
    <scope>IDENTIFICATION</scope>
</reference>
<dbReference type="AlphaFoldDB" id="A0A183DHM2"/>
<evidence type="ECO:0000313" key="2">
    <source>
        <dbReference type="EMBL" id="VDK61296.1"/>
    </source>
</evidence>
<keyword evidence="3" id="KW-1185">Reference proteome</keyword>
<accession>A0A183DHM2</accession>
<sequence>MIKNLSVDACSTSSSLTPNLPPPTRKLCHNAPDAPLLDAINIAEKEGATATFFLNAAAAMNSAGTSNSSLIPVQKTSRFEVCFF</sequence>
<name>A0A183DHM2_9BILA</name>
<evidence type="ECO:0000256" key="1">
    <source>
        <dbReference type="SAM" id="MobiDB-lite"/>
    </source>
</evidence>
<dbReference type="WBParaSite" id="GPUH_0000822201-mRNA-1">
    <property type="protein sequence ID" value="GPUH_0000822201-mRNA-1"/>
    <property type="gene ID" value="GPUH_0000822201"/>
</dbReference>
<dbReference type="Proteomes" id="UP000271098">
    <property type="component" value="Unassembled WGS sequence"/>
</dbReference>
<organism evidence="4">
    <name type="scientific">Gongylonema pulchrum</name>
    <dbReference type="NCBI Taxonomy" id="637853"/>
    <lineage>
        <taxon>Eukaryota</taxon>
        <taxon>Metazoa</taxon>
        <taxon>Ecdysozoa</taxon>
        <taxon>Nematoda</taxon>
        <taxon>Chromadorea</taxon>
        <taxon>Rhabditida</taxon>
        <taxon>Spirurina</taxon>
        <taxon>Spiruromorpha</taxon>
        <taxon>Spiruroidea</taxon>
        <taxon>Gongylonematidae</taxon>
        <taxon>Gongylonema</taxon>
    </lineage>
</organism>
<feature type="region of interest" description="Disordered" evidence="1">
    <location>
        <begin position="1"/>
        <end position="24"/>
    </location>
</feature>
<reference evidence="2 3" key="2">
    <citation type="submission" date="2018-11" db="EMBL/GenBank/DDBJ databases">
        <authorList>
            <consortium name="Pathogen Informatics"/>
        </authorList>
    </citation>
    <scope>NUCLEOTIDE SEQUENCE [LARGE SCALE GENOMIC DNA]</scope>
</reference>
<proteinExistence type="predicted"/>
<dbReference type="EMBL" id="UYRT01023325">
    <property type="protein sequence ID" value="VDK61296.1"/>
    <property type="molecule type" value="Genomic_DNA"/>
</dbReference>
<protein>
    <submittedName>
        <fullName evidence="4">SERPIN domain-containing protein</fullName>
    </submittedName>
</protein>
<evidence type="ECO:0000313" key="4">
    <source>
        <dbReference type="WBParaSite" id="GPUH_0000822201-mRNA-1"/>
    </source>
</evidence>